<dbReference type="SMART" id="SM00093">
    <property type="entry name" value="SERPIN"/>
    <property type="match status" value="1"/>
</dbReference>
<dbReference type="InterPro" id="IPR023795">
    <property type="entry name" value="Serpin_CS"/>
</dbReference>
<evidence type="ECO:0000259" key="6">
    <source>
        <dbReference type="SMART" id="SM00093"/>
    </source>
</evidence>
<dbReference type="PROSITE" id="PS00284">
    <property type="entry name" value="SERPIN"/>
    <property type="match status" value="1"/>
</dbReference>
<reference evidence="8" key="1">
    <citation type="submission" date="2023-01" db="EMBL/GenBank/DDBJ databases">
        <title>Key to firefly adult light organ development and bioluminescence: homeobox transcription factors regulate luciferase expression and transportation to peroxisome.</title>
        <authorList>
            <person name="Fu X."/>
        </authorList>
    </citation>
    <scope>NUCLEOTIDE SEQUENCE [LARGE SCALE GENOMIC DNA]</scope>
</reference>
<dbReference type="SUPFAM" id="SSF56574">
    <property type="entry name" value="Serpins"/>
    <property type="match status" value="1"/>
</dbReference>
<organism evidence="7 8">
    <name type="scientific">Aquatica leii</name>
    <dbReference type="NCBI Taxonomy" id="1421715"/>
    <lineage>
        <taxon>Eukaryota</taxon>
        <taxon>Metazoa</taxon>
        <taxon>Ecdysozoa</taxon>
        <taxon>Arthropoda</taxon>
        <taxon>Hexapoda</taxon>
        <taxon>Insecta</taxon>
        <taxon>Pterygota</taxon>
        <taxon>Neoptera</taxon>
        <taxon>Endopterygota</taxon>
        <taxon>Coleoptera</taxon>
        <taxon>Polyphaga</taxon>
        <taxon>Elateriformia</taxon>
        <taxon>Elateroidea</taxon>
        <taxon>Lampyridae</taxon>
        <taxon>Luciolinae</taxon>
        <taxon>Aquatica</taxon>
    </lineage>
</organism>
<dbReference type="InterPro" id="IPR000215">
    <property type="entry name" value="Serpin_fam"/>
</dbReference>
<evidence type="ECO:0000313" key="7">
    <source>
        <dbReference type="EMBL" id="KAK4882889.1"/>
    </source>
</evidence>
<dbReference type="Gene3D" id="2.30.39.10">
    <property type="entry name" value="Alpha-1-antitrypsin, domain 1"/>
    <property type="match status" value="1"/>
</dbReference>
<keyword evidence="3" id="KW-0722">Serine protease inhibitor</keyword>
<gene>
    <name evidence="7" type="ORF">RN001_006208</name>
</gene>
<dbReference type="PANTHER" id="PTHR11461">
    <property type="entry name" value="SERINE PROTEASE INHIBITOR, SERPIN"/>
    <property type="match status" value="1"/>
</dbReference>
<name>A0AAN7Q1I5_9COLE</name>
<dbReference type="InterPro" id="IPR042185">
    <property type="entry name" value="Serpin_sf_2"/>
</dbReference>
<dbReference type="InterPro" id="IPR036186">
    <property type="entry name" value="Serpin_sf"/>
</dbReference>
<proteinExistence type="inferred from homology"/>
<dbReference type="PANTHER" id="PTHR11461:SF211">
    <property type="entry name" value="GH10112P-RELATED"/>
    <property type="match status" value="1"/>
</dbReference>
<evidence type="ECO:0000256" key="2">
    <source>
        <dbReference type="ARBA" id="ARBA00022690"/>
    </source>
</evidence>
<evidence type="ECO:0000313" key="8">
    <source>
        <dbReference type="Proteomes" id="UP001353858"/>
    </source>
</evidence>
<evidence type="ECO:0000256" key="4">
    <source>
        <dbReference type="RuleBase" id="RU000411"/>
    </source>
</evidence>
<dbReference type="Gene3D" id="3.30.497.10">
    <property type="entry name" value="Antithrombin, subunit I, domain 2"/>
    <property type="match status" value="1"/>
</dbReference>
<keyword evidence="2" id="KW-0646">Protease inhibitor</keyword>
<protein>
    <recommendedName>
        <fullName evidence="6">Serpin domain-containing protein</fullName>
    </recommendedName>
</protein>
<dbReference type="InterPro" id="IPR042178">
    <property type="entry name" value="Serpin_sf_1"/>
</dbReference>
<keyword evidence="8" id="KW-1185">Reference proteome</keyword>
<feature type="chain" id="PRO_5042894997" description="Serpin domain-containing protein" evidence="5">
    <location>
        <begin position="17"/>
        <end position="401"/>
    </location>
</feature>
<dbReference type="Pfam" id="PF00079">
    <property type="entry name" value="Serpin"/>
    <property type="match status" value="1"/>
</dbReference>
<keyword evidence="5" id="KW-0732">Signal</keyword>
<dbReference type="EMBL" id="JARPUR010000002">
    <property type="protein sequence ID" value="KAK4882889.1"/>
    <property type="molecule type" value="Genomic_DNA"/>
</dbReference>
<feature type="domain" description="Serpin" evidence="6">
    <location>
        <begin position="33"/>
        <end position="394"/>
    </location>
</feature>
<dbReference type="AlphaFoldDB" id="A0AAN7Q1I5"/>
<feature type="signal peptide" evidence="5">
    <location>
        <begin position="1"/>
        <end position="16"/>
    </location>
</feature>
<comment type="caution">
    <text evidence="7">The sequence shown here is derived from an EMBL/GenBank/DDBJ whole genome shotgun (WGS) entry which is preliminary data.</text>
</comment>
<evidence type="ECO:0000256" key="5">
    <source>
        <dbReference type="SAM" id="SignalP"/>
    </source>
</evidence>
<evidence type="ECO:0000256" key="3">
    <source>
        <dbReference type="ARBA" id="ARBA00022900"/>
    </source>
</evidence>
<accession>A0AAN7Q1I5</accession>
<evidence type="ECO:0000256" key="1">
    <source>
        <dbReference type="ARBA" id="ARBA00009500"/>
    </source>
</evidence>
<sequence>MKILVILLLEIVAVQSYYDPLNAYSKGNLQFTANVYKQMSTTNFGNFLICPMSVETVFALMHAGAKGNTASEIESVFSFLNNNKYVHSVYKKLSPKFQHVGDYNVSSANKVYIRHGFKIKDDFKNVATQIFNTEVQEINFNRNKEAVNEINNWVEKYTNGNILNLLSKEDVNEHTNVVLVNSMYFKGLWLHEFDKGSTQKRNFYLNNQNTVDVDMMEITKRFKYHECQETDSKHLEMNFWGSDVAMTIILPNKKEGLAALEKNLENVFEVLNYQYELVHVRFPKFEISSKLELKSILNQLGILEAFKETADFSGIVHTDSNKKLKIDKVIQKTYIKVDEEGTSVAEGSAAVGAGGSSLVMRRLQRPKEFFADHPFIYVLKNPYGIMFVGRYVSNTRAVEFG</sequence>
<dbReference type="GO" id="GO:0004867">
    <property type="term" value="F:serine-type endopeptidase inhibitor activity"/>
    <property type="evidence" value="ECO:0007669"/>
    <property type="project" value="UniProtKB-KW"/>
</dbReference>
<comment type="similarity">
    <text evidence="1 4">Belongs to the serpin family.</text>
</comment>
<dbReference type="Proteomes" id="UP001353858">
    <property type="component" value="Unassembled WGS sequence"/>
</dbReference>
<dbReference type="GO" id="GO:0005615">
    <property type="term" value="C:extracellular space"/>
    <property type="evidence" value="ECO:0007669"/>
    <property type="project" value="InterPro"/>
</dbReference>
<dbReference type="InterPro" id="IPR023796">
    <property type="entry name" value="Serpin_dom"/>
</dbReference>